<reference evidence="1" key="1">
    <citation type="submission" date="2009-05" db="EMBL/GenBank/DDBJ databases">
        <authorList>
            <person name="Harkins D.M."/>
            <person name="DeShazer D."/>
            <person name="Woods D.E."/>
            <person name="Brinkac L.M."/>
            <person name="Brown K.A."/>
            <person name="Hung G.C."/>
            <person name="Tuanyok A."/>
            <person name="Zhang B."/>
            <person name="Nierman W.C."/>
        </authorList>
    </citation>
    <scope>NUCLEOTIDE SEQUENCE [LARGE SCALE GENOMIC DNA]</scope>
    <source>
        <strain evidence="1">1710a</strain>
    </source>
</reference>
<evidence type="ECO:0000313" key="1">
    <source>
        <dbReference type="EMBL" id="EET08068.1"/>
    </source>
</evidence>
<dbReference type="AlphaFoldDB" id="A0A0E1W4K0"/>
<accession>A0A0E1W4K0</accession>
<proteinExistence type="predicted"/>
<gene>
    <name evidence="1" type="ORF">BURPS1710A_3909</name>
</gene>
<sequence>MQRISRVLRAGLQCRITIESSNAGARAWNAK</sequence>
<dbReference type="HOGENOM" id="CLU_3395537_0_0_4"/>
<dbReference type="EMBL" id="CM000832">
    <property type="protein sequence ID" value="EET08068.1"/>
    <property type="molecule type" value="Genomic_DNA"/>
</dbReference>
<name>A0A0E1W4K0_BURPE</name>
<organism evidence="1">
    <name type="scientific">Burkholderia pseudomallei 1710a</name>
    <dbReference type="NCBI Taxonomy" id="320371"/>
    <lineage>
        <taxon>Bacteria</taxon>
        <taxon>Pseudomonadati</taxon>
        <taxon>Pseudomonadota</taxon>
        <taxon>Betaproteobacteria</taxon>
        <taxon>Burkholderiales</taxon>
        <taxon>Burkholderiaceae</taxon>
        <taxon>Burkholderia</taxon>
        <taxon>pseudomallei group</taxon>
    </lineage>
</organism>
<dbReference type="Proteomes" id="UP000001812">
    <property type="component" value="Chromosome I"/>
</dbReference>
<protein>
    <submittedName>
        <fullName evidence="1">Uncharacterized protein</fullName>
    </submittedName>
</protein>